<gene>
    <name evidence="2" type="ORF">SAMN05216247_112235</name>
</gene>
<organism evidence="2 3">
    <name type="scientific">Pseudomonas salomonii</name>
    <dbReference type="NCBI Taxonomy" id="191391"/>
    <lineage>
        <taxon>Bacteria</taxon>
        <taxon>Pseudomonadati</taxon>
        <taxon>Pseudomonadota</taxon>
        <taxon>Gammaproteobacteria</taxon>
        <taxon>Pseudomonadales</taxon>
        <taxon>Pseudomonadaceae</taxon>
        <taxon>Pseudomonas</taxon>
    </lineage>
</organism>
<sequence>MNILHRRIFKTQTTGVTTIQELLQTMFVAEVLQPGHEIWIVSPWISNVVLIDNRSGSFDALNPEWGRREIRLADVLVTLMNYGTKVHIVTRSEASNDAFRTRIADLTREHSLEDQLAVHIHGQLHTKGILLTRCLLMGSMNLTYNGMMINDEWVEFSLDQHDLGRTRLEFARYREAA</sequence>
<accession>A0A1H3U1W5</accession>
<dbReference type="Proteomes" id="UP000182902">
    <property type="component" value="Unassembled WGS sequence"/>
</dbReference>
<evidence type="ECO:0000313" key="3">
    <source>
        <dbReference type="Proteomes" id="UP000182902"/>
    </source>
</evidence>
<name>A0A1H3U1W5_9PSED</name>
<dbReference type="RefSeq" id="WP_069786638.1">
    <property type="nucleotide sequence ID" value="NZ_FNOX01000012.1"/>
</dbReference>
<dbReference type="EMBL" id="FNOX01000012">
    <property type="protein sequence ID" value="SDZ56446.1"/>
    <property type="molecule type" value="Genomic_DNA"/>
</dbReference>
<proteinExistence type="predicted"/>
<dbReference type="SUPFAM" id="SSF56024">
    <property type="entry name" value="Phospholipase D/nuclease"/>
    <property type="match status" value="1"/>
</dbReference>
<reference evidence="2 3" key="1">
    <citation type="submission" date="2016-10" db="EMBL/GenBank/DDBJ databases">
        <authorList>
            <person name="de Groot N.N."/>
        </authorList>
    </citation>
    <scope>NUCLEOTIDE SEQUENCE [LARGE SCALE GENOMIC DNA]</scope>
    <source>
        <strain evidence="2 3">ICMP 14252</strain>
    </source>
</reference>
<dbReference type="AlphaFoldDB" id="A0A1H3U1W5"/>
<evidence type="ECO:0000259" key="1">
    <source>
        <dbReference type="Pfam" id="PF13091"/>
    </source>
</evidence>
<evidence type="ECO:0000313" key="2">
    <source>
        <dbReference type="EMBL" id="SDZ56446.1"/>
    </source>
</evidence>
<protein>
    <submittedName>
        <fullName evidence="2">PLD-like domain-containing protein</fullName>
    </submittedName>
</protein>
<dbReference type="NCBIfam" id="NF041068">
    <property type="entry name" value="DpdK"/>
    <property type="match status" value="1"/>
</dbReference>
<dbReference type="Pfam" id="PF13091">
    <property type="entry name" value="PLDc_2"/>
    <property type="match status" value="1"/>
</dbReference>
<feature type="domain" description="Phospholipase D-like" evidence="1">
    <location>
        <begin position="71"/>
        <end position="154"/>
    </location>
</feature>
<dbReference type="Gene3D" id="3.30.870.10">
    <property type="entry name" value="Endonuclease Chain A"/>
    <property type="match status" value="1"/>
</dbReference>
<dbReference type="InterPro" id="IPR025202">
    <property type="entry name" value="PLD-like_dom"/>
</dbReference>